<evidence type="ECO:0000313" key="4">
    <source>
        <dbReference type="Proteomes" id="UP000318571"/>
    </source>
</evidence>
<dbReference type="Proteomes" id="UP000318571">
    <property type="component" value="Chromosome 10"/>
</dbReference>
<gene>
    <name evidence="3" type="ORF">TCAL_00841</name>
</gene>
<keyword evidence="4" id="KW-1185">Reference proteome</keyword>
<reference evidence="3 4" key="1">
    <citation type="journal article" date="2018" name="Nat. Ecol. Evol.">
        <title>Genomic signatures of mitonuclear coevolution across populations of Tigriopus californicus.</title>
        <authorList>
            <person name="Barreto F.S."/>
            <person name="Watson E.T."/>
            <person name="Lima T.G."/>
            <person name="Willett C.S."/>
            <person name="Edmands S."/>
            <person name="Li W."/>
            <person name="Burton R.S."/>
        </authorList>
    </citation>
    <scope>NUCLEOTIDE SEQUENCE [LARGE SCALE GENOMIC DNA]</scope>
    <source>
        <strain evidence="3 4">San Diego</strain>
    </source>
</reference>
<dbReference type="Gene3D" id="2.40.30.10">
    <property type="entry name" value="Translation factors"/>
    <property type="match status" value="2"/>
</dbReference>
<evidence type="ECO:0000313" key="3">
    <source>
        <dbReference type="EMBL" id="TRY64136.1"/>
    </source>
</evidence>
<dbReference type="Pfam" id="PF21208">
    <property type="entry name" value="euk_SelB_III"/>
    <property type="match status" value="1"/>
</dbReference>
<dbReference type="OMA" id="NECEAIC"/>
<accession>A0A553NFB6</accession>
<feature type="domain" description="Selenocysteine-specific elongation factor C-terminal RIFT" evidence="1">
    <location>
        <begin position="174"/>
        <end position="291"/>
    </location>
</feature>
<evidence type="ECO:0000259" key="2">
    <source>
        <dbReference type="Pfam" id="PF21208"/>
    </source>
</evidence>
<organism evidence="3 4">
    <name type="scientific">Tigriopus californicus</name>
    <name type="common">Marine copepod</name>
    <dbReference type="NCBI Taxonomy" id="6832"/>
    <lineage>
        <taxon>Eukaryota</taxon>
        <taxon>Metazoa</taxon>
        <taxon>Ecdysozoa</taxon>
        <taxon>Arthropoda</taxon>
        <taxon>Crustacea</taxon>
        <taxon>Multicrustacea</taxon>
        <taxon>Hexanauplia</taxon>
        <taxon>Copepoda</taxon>
        <taxon>Harpacticoida</taxon>
        <taxon>Harpacticidae</taxon>
        <taxon>Tigriopus</taxon>
    </lineage>
</organism>
<dbReference type="CDD" id="cd04094">
    <property type="entry name" value="eSelB_III"/>
    <property type="match status" value="1"/>
</dbReference>
<protein>
    <submittedName>
        <fullName evidence="3">Uncharacterized protein</fullName>
    </submittedName>
</protein>
<name>A0A553NFB6_TIGCA</name>
<sequence length="294" mass="32794">MQMFKKPVNIASQGDRVGICVSQFDAKLLERGLVSAPGFVPWIWGAIIDLQTIPYFKGEINSKAKFHISLGHETVLAKITLFQGMGANAEEFSYEREFLYRENLLEEGDGEAIISKQSVFALLEFDKALPVVPECKVLGSKLDINSNSPTCRLAFHGQLLEMFEAKDYHLKELPRLKIFKEKSKTGVVERASNECEAICKNMFKKETNLALFTGLKVNLSTGESGFIEDSFGQSGKFKVRIPDGLQPTTMDLLGTKTSKKSKKAEDSSSAATEFKSVGLFLNFKKYIFSKKMAQ</sequence>
<comment type="caution">
    <text evidence="3">The sequence shown here is derived from an EMBL/GenBank/DDBJ whole genome shotgun (WGS) entry which is preliminary data.</text>
</comment>
<dbReference type="AlphaFoldDB" id="A0A553NFB6"/>
<dbReference type="STRING" id="6832.A0A553NFB6"/>
<evidence type="ECO:0000259" key="1">
    <source>
        <dbReference type="Pfam" id="PF21131"/>
    </source>
</evidence>
<dbReference type="InterPro" id="IPR049394">
    <property type="entry name" value="eEFSec_C"/>
</dbReference>
<proteinExistence type="predicted"/>
<feature type="domain" description="Selenocysteine-specific elongation factor 3rd" evidence="2">
    <location>
        <begin position="47"/>
        <end position="157"/>
    </location>
</feature>
<dbReference type="Pfam" id="PF21131">
    <property type="entry name" value="eEFSec_4th"/>
    <property type="match status" value="1"/>
</dbReference>
<dbReference type="InterPro" id="IPR049393">
    <property type="entry name" value="eEFSec_III"/>
</dbReference>
<dbReference type="EMBL" id="VCGU01000458">
    <property type="protein sequence ID" value="TRY64136.1"/>
    <property type="molecule type" value="Genomic_DNA"/>
</dbReference>